<keyword evidence="7" id="KW-0408">Iron</keyword>
<keyword evidence="2 12" id="KW-0813">Transport</keyword>
<keyword evidence="5 12" id="KW-0812">Transmembrane</keyword>
<dbReference type="OrthoDB" id="9775095at2"/>
<keyword evidence="18" id="KW-1185">Reference proteome</keyword>
<dbReference type="InterPro" id="IPR000531">
    <property type="entry name" value="Beta-barrel_TonB"/>
</dbReference>
<keyword evidence="3 12" id="KW-1134">Transmembrane beta strand</keyword>
<dbReference type="AlphaFoldDB" id="A0A3R5XY03"/>
<evidence type="ECO:0000256" key="1">
    <source>
        <dbReference type="ARBA" id="ARBA00004571"/>
    </source>
</evidence>
<evidence type="ECO:0000313" key="17">
    <source>
        <dbReference type="EMBL" id="QAR33512.1"/>
    </source>
</evidence>
<feature type="signal peptide" evidence="14">
    <location>
        <begin position="1"/>
        <end position="25"/>
    </location>
</feature>
<evidence type="ECO:0000256" key="4">
    <source>
        <dbReference type="ARBA" id="ARBA00022496"/>
    </source>
</evidence>
<evidence type="ECO:0000256" key="14">
    <source>
        <dbReference type="SAM" id="SignalP"/>
    </source>
</evidence>
<evidence type="ECO:0000256" key="5">
    <source>
        <dbReference type="ARBA" id="ARBA00022692"/>
    </source>
</evidence>
<feature type="domain" description="TonB-dependent receptor plug" evidence="16">
    <location>
        <begin position="50"/>
        <end position="152"/>
    </location>
</feature>
<dbReference type="PROSITE" id="PS01156">
    <property type="entry name" value="TONB_DEPENDENT_REC_2"/>
    <property type="match status" value="1"/>
</dbReference>
<dbReference type="Pfam" id="PF07715">
    <property type="entry name" value="Plug"/>
    <property type="match status" value="1"/>
</dbReference>
<keyword evidence="10 12" id="KW-0472">Membrane</keyword>
<dbReference type="RefSeq" id="WP_128466798.1">
    <property type="nucleotide sequence ID" value="NZ_CP035108.1"/>
</dbReference>
<evidence type="ECO:0000259" key="15">
    <source>
        <dbReference type="Pfam" id="PF00593"/>
    </source>
</evidence>
<evidence type="ECO:0000259" key="16">
    <source>
        <dbReference type="Pfam" id="PF07715"/>
    </source>
</evidence>
<dbReference type="CDD" id="cd01347">
    <property type="entry name" value="ligand_gated_channel"/>
    <property type="match status" value="1"/>
</dbReference>
<dbReference type="Gene3D" id="2.40.170.20">
    <property type="entry name" value="TonB-dependent receptor, beta-barrel domain"/>
    <property type="match status" value="1"/>
</dbReference>
<dbReference type="PROSITE" id="PS00430">
    <property type="entry name" value="TONB_DEPENDENT_REC_1"/>
    <property type="match status" value="1"/>
</dbReference>
<dbReference type="PANTHER" id="PTHR32552">
    <property type="entry name" value="FERRICHROME IRON RECEPTOR-RELATED"/>
    <property type="match status" value="1"/>
</dbReference>
<keyword evidence="9 13" id="KW-0798">TonB box</keyword>
<evidence type="ECO:0000256" key="7">
    <source>
        <dbReference type="ARBA" id="ARBA00023004"/>
    </source>
</evidence>
<keyword evidence="6 14" id="KW-0732">Signal</keyword>
<keyword evidence="11 12" id="KW-0998">Cell outer membrane</keyword>
<evidence type="ECO:0000256" key="6">
    <source>
        <dbReference type="ARBA" id="ARBA00022729"/>
    </source>
</evidence>
<dbReference type="InterPro" id="IPR010916">
    <property type="entry name" value="TonB_box_CS"/>
</dbReference>
<evidence type="ECO:0000256" key="10">
    <source>
        <dbReference type="ARBA" id="ARBA00023136"/>
    </source>
</evidence>
<evidence type="ECO:0000256" key="11">
    <source>
        <dbReference type="ARBA" id="ARBA00023237"/>
    </source>
</evidence>
<accession>A0A3R5XY03</accession>
<evidence type="ECO:0000256" key="3">
    <source>
        <dbReference type="ARBA" id="ARBA00022452"/>
    </source>
</evidence>
<keyword evidence="4" id="KW-0410">Iron transport</keyword>
<evidence type="ECO:0000313" key="18">
    <source>
        <dbReference type="Proteomes" id="UP000287502"/>
    </source>
</evidence>
<dbReference type="Proteomes" id="UP000287502">
    <property type="component" value="Chromosome"/>
</dbReference>
<sequence>MLPKRTGFAILAAYMLTAFTFSANAADNATADVYELDTVVVTAEKRGRDIKEVPSAVSSLSGEEVDEYGLRTLADVMSMTPNLYVTQTGESITTFATMRGITGSMNQIPSVGFYVDDVYHPNLDVSFYDVERIEILKGPQGTLYGRNSEAGVINIVTKQPSDTWAGRAGIDISSFNTYETKASISGPVVSDRLFIKAAARYAETDGYFESVNGEDDLGKTEKKDGKFSLGYKSGNEFSADLSYGFQRYDGDKYANFAPLHGGSMRKNINVNEDGETYNDFDMLSLRGEYSAGDVKLVSVTAYSRSESMFMNDTDFTPIDMISIDVEKDINSFSQEFRLMSDNADGKLNWIAGLFLLSEKDERRYNTWMNFMNMGMGVPGENLRQNSETETTGIAVFGEAGYEFGSRLEVTAGLRYDSEKKEFGYNQTPSGSVLPMMGYGSISGSEEETYGAWLPKLSVKYRFTGELLTYASISRGFRSGGFNEKENMGSSFDPEYTWNYELGLKSSWLDRRLNFNAAVFHIDWKDMQVEIADASGTSVYMENAAEAESTGAEVEISAMPLSGLVVNAGAGYTYAEYKDYTKGDEDFSGNRVIDSPLYTANFGAAYRFGGGFYANTNYSYFGKVYFDPANSEEQKSYGVLNAKIGYQGSRYDIYLYGRNLLDEEYAVRAFEVNDVWYGRAGEPRVIGVAVAGRF</sequence>
<keyword evidence="17" id="KW-0675">Receptor</keyword>
<dbReference type="GO" id="GO:0009279">
    <property type="term" value="C:cell outer membrane"/>
    <property type="evidence" value="ECO:0007669"/>
    <property type="project" value="UniProtKB-SubCell"/>
</dbReference>
<feature type="chain" id="PRO_5018588600" evidence="14">
    <location>
        <begin position="26"/>
        <end position="693"/>
    </location>
</feature>
<dbReference type="GO" id="GO:0006826">
    <property type="term" value="P:iron ion transport"/>
    <property type="evidence" value="ECO:0007669"/>
    <property type="project" value="UniProtKB-KW"/>
</dbReference>
<organism evidence="17 18">
    <name type="scientific">Geovibrio thiophilus</name>
    <dbReference type="NCBI Taxonomy" id="139438"/>
    <lineage>
        <taxon>Bacteria</taxon>
        <taxon>Pseudomonadati</taxon>
        <taxon>Deferribacterota</taxon>
        <taxon>Deferribacteres</taxon>
        <taxon>Deferribacterales</taxon>
        <taxon>Geovibrionaceae</taxon>
        <taxon>Geovibrio</taxon>
    </lineage>
</organism>
<dbReference type="EMBL" id="CP035108">
    <property type="protein sequence ID" value="QAR33512.1"/>
    <property type="molecule type" value="Genomic_DNA"/>
</dbReference>
<comment type="subcellular location">
    <subcellularLocation>
        <location evidence="1 12">Cell outer membrane</location>
        <topology evidence="1 12">Multi-pass membrane protein</topology>
    </subcellularLocation>
</comment>
<evidence type="ECO:0000256" key="8">
    <source>
        <dbReference type="ARBA" id="ARBA00023065"/>
    </source>
</evidence>
<dbReference type="SUPFAM" id="SSF56935">
    <property type="entry name" value="Porins"/>
    <property type="match status" value="1"/>
</dbReference>
<evidence type="ECO:0000256" key="13">
    <source>
        <dbReference type="RuleBase" id="RU003357"/>
    </source>
</evidence>
<protein>
    <submittedName>
        <fullName evidence="17">TonB-dependent receptor</fullName>
    </submittedName>
</protein>
<dbReference type="InterPro" id="IPR010917">
    <property type="entry name" value="TonB_rcpt_CS"/>
</dbReference>
<feature type="domain" description="TonB-dependent receptor-like beta-barrel" evidence="15">
    <location>
        <begin position="233"/>
        <end position="659"/>
    </location>
</feature>
<dbReference type="InterPro" id="IPR039426">
    <property type="entry name" value="TonB-dep_rcpt-like"/>
</dbReference>
<evidence type="ECO:0000256" key="2">
    <source>
        <dbReference type="ARBA" id="ARBA00022448"/>
    </source>
</evidence>
<comment type="similarity">
    <text evidence="12 13">Belongs to the TonB-dependent receptor family.</text>
</comment>
<proteinExistence type="inferred from homology"/>
<name>A0A3R5XY03_9BACT</name>
<reference evidence="17 18" key="1">
    <citation type="submission" date="2019-01" db="EMBL/GenBank/DDBJ databases">
        <title>Geovibrio thiophilus DSM 11263, complete genome.</title>
        <authorList>
            <person name="Spring S."/>
            <person name="Bunk B."/>
            <person name="Sproer C."/>
        </authorList>
    </citation>
    <scope>NUCLEOTIDE SEQUENCE [LARGE SCALE GENOMIC DNA]</scope>
    <source>
        <strain evidence="17 18">DSM 11263</strain>
    </source>
</reference>
<dbReference type="Pfam" id="PF00593">
    <property type="entry name" value="TonB_dep_Rec_b-barrel"/>
    <property type="match status" value="1"/>
</dbReference>
<keyword evidence="8" id="KW-0406">Ion transport</keyword>
<evidence type="ECO:0000256" key="9">
    <source>
        <dbReference type="ARBA" id="ARBA00023077"/>
    </source>
</evidence>
<evidence type="ECO:0000256" key="12">
    <source>
        <dbReference type="PROSITE-ProRule" id="PRU01360"/>
    </source>
</evidence>
<dbReference type="PROSITE" id="PS52016">
    <property type="entry name" value="TONB_DEPENDENT_REC_3"/>
    <property type="match status" value="1"/>
</dbReference>
<dbReference type="KEGG" id="gtl:EP073_08890"/>
<dbReference type="InterPro" id="IPR012910">
    <property type="entry name" value="Plug_dom"/>
</dbReference>
<dbReference type="PANTHER" id="PTHR32552:SF81">
    <property type="entry name" value="TONB-DEPENDENT OUTER MEMBRANE RECEPTOR"/>
    <property type="match status" value="1"/>
</dbReference>
<gene>
    <name evidence="17" type="ORF">EP073_08890</name>
</gene>
<dbReference type="InterPro" id="IPR036942">
    <property type="entry name" value="Beta-barrel_TonB_sf"/>
</dbReference>